<dbReference type="EMBL" id="KV878591">
    <property type="protein sequence ID" value="OJJ56177.1"/>
    <property type="molecule type" value="Genomic_DNA"/>
</dbReference>
<feature type="compositionally biased region" description="Pro residues" evidence="2">
    <location>
        <begin position="203"/>
        <end position="222"/>
    </location>
</feature>
<evidence type="ECO:0000256" key="1">
    <source>
        <dbReference type="SAM" id="Coils"/>
    </source>
</evidence>
<evidence type="ECO:0000256" key="2">
    <source>
        <dbReference type="SAM" id="MobiDB-lite"/>
    </source>
</evidence>
<keyword evidence="1" id="KW-0175">Coiled coil</keyword>
<feature type="coiled-coil region" evidence="1">
    <location>
        <begin position="316"/>
        <end position="350"/>
    </location>
</feature>
<proteinExistence type="predicted"/>
<organism evidence="3 4">
    <name type="scientific">Aspergillus sydowii CBS 593.65</name>
    <dbReference type="NCBI Taxonomy" id="1036612"/>
    <lineage>
        <taxon>Eukaryota</taxon>
        <taxon>Fungi</taxon>
        <taxon>Dikarya</taxon>
        <taxon>Ascomycota</taxon>
        <taxon>Pezizomycotina</taxon>
        <taxon>Eurotiomycetes</taxon>
        <taxon>Eurotiomycetidae</taxon>
        <taxon>Eurotiales</taxon>
        <taxon>Aspergillaceae</taxon>
        <taxon>Aspergillus</taxon>
        <taxon>Aspergillus subgen. Nidulantes</taxon>
    </lineage>
</organism>
<protein>
    <submittedName>
        <fullName evidence="3">Uncharacterized protein</fullName>
    </submittedName>
</protein>
<sequence length="399" mass="42746">MGQRKVSSHVLADDVESAAPRPPSTTSVAVSISPAPSPMPATAASHAVHVEGPSRSNTQTTPGPNNAAVTCDQQPRREKRKALTLDPHGETTLDLSQRRRQNSNADYVQVAPALQHAQAQGSRPGSLSGVSVSLPSLRSITNSQQGLTSLQTLNRGAGPSYPPSSTGRATAQGNYSMGYSPTSASRSASFSSTEFAPQYSLPPIRPNPTPSPRSTQMPPPAQPQQLPSTAMRQHSISSVDTETLPLKIHLQMSKEVNVATTKELSRAKVQLRQSEAANAELRRALHNSTLVAGPAPRRECTCSIQGAVDRAAQSVLADLQRENYSLLAENDTLKRELRRLNQELNNLVNHLPGDVRHVVEENLQLKAGLQRSSAILTSVEKQMTGAMNPEDNGGRRTGE</sequence>
<dbReference type="RefSeq" id="XP_040699983.1">
    <property type="nucleotide sequence ID" value="XM_040852666.1"/>
</dbReference>
<dbReference type="VEuPathDB" id="FungiDB:ASPSYDRAFT_92368"/>
<reference evidence="4" key="1">
    <citation type="journal article" date="2017" name="Genome Biol.">
        <title>Comparative genomics reveals high biological diversity and specific adaptations in the industrially and medically important fungal genus Aspergillus.</title>
        <authorList>
            <person name="de Vries R.P."/>
            <person name="Riley R."/>
            <person name="Wiebenga A."/>
            <person name="Aguilar-Osorio G."/>
            <person name="Amillis S."/>
            <person name="Uchima C.A."/>
            <person name="Anderluh G."/>
            <person name="Asadollahi M."/>
            <person name="Askin M."/>
            <person name="Barry K."/>
            <person name="Battaglia E."/>
            <person name="Bayram O."/>
            <person name="Benocci T."/>
            <person name="Braus-Stromeyer S.A."/>
            <person name="Caldana C."/>
            <person name="Canovas D."/>
            <person name="Cerqueira G.C."/>
            <person name="Chen F."/>
            <person name="Chen W."/>
            <person name="Choi C."/>
            <person name="Clum A."/>
            <person name="Dos Santos R.A."/>
            <person name="Damasio A.R."/>
            <person name="Diallinas G."/>
            <person name="Emri T."/>
            <person name="Fekete E."/>
            <person name="Flipphi M."/>
            <person name="Freyberg S."/>
            <person name="Gallo A."/>
            <person name="Gournas C."/>
            <person name="Habgood R."/>
            <person name="Hainaut M."/>
            <person name="Harispe M.L."/>
            <person name="Henrissat B."/>
            <person name="Hilden K.S."/>
            <person name="Hope R."/>
            <person name="Hossain A."/>
            <person name="Karabika E."/>
            <person name="Karaffa L."/>
            <person name="Karanyi Z."/>
            <person name="Krasevec N."/>
            <person name="Kuo A."/>
            <person name="Kusch H."/>
            <person name="LaButti K."/>
            <person name="Lagendijk E.L."/>
            <person name="Lapidus A."/>
            <person name="Levasseur A."/>
            <person name="Lindquist E."/>
            <person name="Lipzen A."/>
            <person name="Logrieco A.F."/>
            <person name="MacCabe A."/>
            <person name="Maekelae M.R."/>
            <person name="Malavazi I."/>
            <person name="Melin P."/>
            <person name="Meyer V."/>
            <person name="Mielnichuk N."/>
            <person name="Miskei M."/>
            <person name="Molnar A.P."/>
            <person name="Mule G."/>
            <person name="Ngan C.Y."/>
            <person name="Orejas M."/>
            <person name="Orosz E."/>
            <person name="Ouedraogo J.P."/>
            <person name="Overkamp K.M."/>
            <person name="Park H.-S."/>
            <person name="Perrone G."/>
            <person name="Piumi F."/>
            <person name="Punt P.J."/>
            <person name="Ram A.F."/>
            <person name="Ramon A."/>
            <person name="Rauscher S."/>
            <person name="Record E."/>
            <person name="Riano-Pachon D.M."/>
            <person name="Robert V."/>
            <person name="Roehrig J."/>
            <person name="Ruller R."/>
            <person name="Salamov A."/>
            <person name="Salih N.S."/>
            <person name="Samson R.A."/>
            <person name="Sandor E."/>
            <person name="Sanguinetti M."/>
            <person name="Schuetze T."/>
            <person name="Sepcic K."/>
            <person name="Shelest E."/>
            <person name="Sherlock G."/>
            <person name="Sophianopoulou V."/>
            <person name="Squina F.M."/>
            <person name="Sun H."/>
            <person name="Susca A."/>
            <person name="Todd R.B."/>
            <person name="Tsang A."/>
            <person name="Unkles S.E."/>
            <person name="van de Wiele N."/>
            <person name="van Rossen-Uffink D."/>
            <person name="Oliveira J.V."/>
            <person name="Vesth T.C."/>
            <person name="Visser J."/>
            <person name="Yu J.-H."/>
            <person name="Zhou M."/>
            <person name="Andersen M.R."/>
            <person name="Archer D.B."/>
            <person name="Baker S.E."/>
            <person name="Benoit I."/>
            <person name="Brakhage A.A."/>
            <person name="Braus G.H."/>
            <person name="Fischer R."/>
            <person name="Frisvad J.C."/>
            <person name="Goldman G.H."/>
            <person name="Houbraken J."/>
            <person name="Oakley B."/>
            <person name="Pocsi I."/>
            <person name="Scazzocchio C."/>
            <person name="Seiboth B."/>
            <person name="vanKuyk P.A."/>
            <person name="Wortman J."/>
            <person name="Dyer P.S."/>
            <person name="Grigoriev I.V."/>
        </authorList>
    </citation>
    <scope>NUCLEOTIDE SEQUENCE [LARGE SCALE GENOMIC DNA]</scope>
    <source>
        <strain evidence="4">CBS 593.65</strain>
    </source>
</reference>
<evidence type="ECO:0000313" key="4">
    <source>
        <dbReference type="Proteomes" id="UP000184356"/>
    </source>
</evidence>
<feature type="compositionally biased region" description="Low complexity" evidence="2">
    <location>
        <begin position="26"/>
        <end position="45"/>
    </location>
</feature>
<feature type="region of interest" description="Disordered" evidence="2">
    <location>
        <begin position="1"/>
        <end position="104"/>
    </location>
</feature>
<keyword evidence="4" id="KW-1185">Reference proteome</keyword>
<feature type="compositionally biased region" description="Polar residues" evidence="2">
    <location>
        <begin position="54"/>
        <end position="73"/>
    </location>
</feature>
<feature type="region of interest" description="Disordered" evidence="2">
    <location>
        <begin position="152"/>
        <end position="237"/>
    </location>
</feature>
<accession>A0A1L9T9R8</accession>
<feature type="compositionally biased region" description="Low complexity" evidence="2">
    <location>
        <begin position="180"/>
        <end position="193"/>
    </location>
</feature>
<name>A0A1L9T9R8_9EURO</name>
<gene>
    <name evidence="3" type="ORF">ASPSYDRAFT_92368</name>
</gene>
<feature type="compositionally biased region" description="Basic and acidic residues" evidence="2">
    <location>
        <begin position="81"/>
        <end position="91"/>
    </location>
</feature>
<dbReference type="Proteomes" id="UP000184356">
    <property type="component" value="Unassembled WGS sequence"/>
</dbReference>
<feature type="compositionally biased region" description="Polar residues" evidence="2">
    <location>
        <begin position="163"/>
        <end position="179"/>
    </location>
</feature>
<dbReference type="GeneID" id="63768739"/>
<feature type="compositionally biased region" description="Polar residues" evidence="2">
    <location>
        <begin position="228"/>
        <end position="237"/>
    </location>
</feature>
<evidence type="ECO:0000313" key="3">
    <source>
        <dbReference type="EMBL" id="OJJ56177.1"/>
    </source>
</evidence>
<dbReference type="OrthoDB" id="4510795at2759"/>
<dbReference type="AlphaFoldDB" id="A0A1L9T9R8"/>